<evidence type="ECO:0000313" key="20">
    <source>
        <dbReference type="Proteomes" id="UP000317835"/>
    </source>
</evidence>
<dbReference type="OrthoDB" id="9803970at2"/>
<dbReference type="Pfam" id="PF00072">
    <property type="entry name" value="Response_reg"/>
    <property type="match status" value="1"/>
</dbReference>
<evidence type="ECO:0000256" key="12">
    <source>
        <dbReference type="ARBA" id="ARBA00023163"/>
    </source>
</evidence>
<dbReference type="InterPro" id="IPR011006">
    <property type="entry name" value="CheY-like_superfamily"/>
</dbReference>
<dbReference type="Pfam" id="PF02954">
    <property type="entry name" value="HTH_8"/>
    <property type="match status" value="1"/>
</dbReference>
<evidence type="ECO:0000256" key="8">
    <source>
        <dbReference type="ARBA" id="ARBA00023012"/>
    </source>
</evidence>
<evidence type="ECO:0000256" key="16">
    <source>
        <dbReference type="PROSITE-ProRule" id="PRU00169"/>
    </source>
</evidence>
<dbReference type="PROSITE" id="PS50110">
    <property type="entry name" value="RESPONSE_REGULATORY"/>
    <property type="match status" value="1"/>
</dbReference>
<keyword evidence="11" id="KW-0010">Activator</keyword>
<dbReference type="GO" id="GO:0006355">
    <property type="term" value="P:regulation of DNA-templated transcription"/>
    <property type="evidence" value="ECO:0007669"/>
    <property type="project" value="InterPro"/>
</dbReference>
<dbReference type="SUPFAM" id="SSF52172">
    <property type="entry name" value="CheY-like"/>
    <property type="match status" value="1"/>
</dbReference>
<dbReference type="InterPro" id="IPR003593">
    <property type="entry name" value="AAA+_ATPase"/>
</dbReference>
<keyword evidence="13" id="KW-0535">Nitrogen fixation</keyword>
<dbReference type="InterPro" id="IPR009057">
    <property type="entry name" value="Homeodomain-like_sf"/>
</dbReference>
<dbReference type="SUPFAM" id="SSF46689">
    <property type="entry name" value="Homeodomain-like"/>
    <property type="match status" value="1"/>
</dbReference>
<evidence type="ECO:0000256" key="5">
    <source>
        <dbReference type="ARBA" id="ARBA00022553"/>
    </source>
</evidence>
<dbReference type="GO" id="GO:0000160">
    <property type="term" value="P:phosphorelay signal transduction system"/>
    <property type="evidence" value="ECO:0007669"/>
    <property type="project" value="UniProtKB-KW"/>
</dbReference>
<dbReference type="Gene3D" id="3.40.50.300">
    <property type="entry name" value="P-loop containing nucleotide triphosphate hydrolases"/>
    <property type="match status" value="1"/>
</dbReference>
<dbReference type="Gene3D" id="3.40.50.2300">
    <property type="match status" value="1"/>
</dbReference>
<dbReference type="CDD" id="cd00009">
    <property type="entry name" value="AAA"/>
    <property type="match status" value="1"/>
</dbReference>
<dbReference type="PANTHER" id="PTHR32071">
    <property type="entry name" value="TRANSCRIPTIONAL REGULATORY PROTEIN"/>
    <property type="match status" value="1"/>
</dbReference>
<dbReference type="InterPro" id="IPR058031">
    <property type="entry name" value="AAA_lid_NorR"/>
</dbReference>
<dbReference type="PROSITE" id="PS50045">
    <property type="entry name" value="SIGMA54_INTERACT_4"/>
    <property type="match status" value="1"/>
</dbReference>
<dbReference type="KEGG" id="tpla:ElP_31740"/>
<keyword evidence="20" id="KW-1185">Reference proteome</keyword>
<dbReference type="Gene3D" id="1.10.8.60">
    <property type="match status" value="1"/>
</dbReference>
<keyword evidence="4" id="KW-0678">Repressor</keyword>
<evidence type="ECO:0000256" key="11">
    <source>
        <dbReference type="ARBA" id="ARBA00023159"/>
    </source>
</evidence>
<feature type="domain" description="Sigma-54 factor interaction" evidence="17">
    <location>
        <begin position="142"/>
        <end position="370"/>
    </location>
</feature>
<keyword evidence="8" id="KW-0902">Two-component regulatory system</keyword>
<protein>
    <recommendedName>
        <fullName evidence="2">DNA-binding transcriptional regulator NtrC</fullName>
    </recommendedName>
    <alternativeName>
        <fullName evidence="14">Nitrogen regulation protein NR(I)</fullName>
    </alternativeName>
    <alternativeName>
        <fullName evidence="15">Nitrogen regulator I</fullName>
    </alternativeName>
</protein>
<evidence type="ECO:0000256" key="2">
    <source>
        <dbReference type="ARBA" id="ARBA00019059"/>
    </source>
</evidence>
<dbReference type="PRINTS" id="PR01590">
    <property type="entry name" value="HTHFIS"/>
</dbReference>
<evidence type="ECO:0000256" key="7">
    <source>
        <dbReference type="ARBA" id="ARBA00022840"/>
    </source>
</evidence>
<dbReference type="RefSeq" id="WP_145270760.1">
    <property type="nucleotide sequence ID" value="NZ_CP036426.1"/>
</dbReference>
<evidence type="ECO:0000256" key="6">
    <source>
        <dbReference type="ARBA" id="ARBA00022741"/>
    </source>
</evidence>
<dbReference type="GO" id="GO:0005737">
    <property type="term" value="C:cytoplasm"/>
    <property type="evidence" value="ECO:0007669"/>
    <property type="project" value="UniProtKB-SubCell"/>
</dbReference>
<evidence type="ECO:0000256" key="13">
    <source>
        <dbReference type="ARBA" id="ARBA00023231"/>
    </source>
</evidence>
<evidence type="ECO:0000313" key="19">
    <source>
        <dbReference type="EMBL" id="QDV35271.1"/>
    </source>
</evidence>
<dbReference type="Proteomes" id="UP000317835">
    <property type="component" value="Chromosome"/>
</dbReference>
<dbReference type="Gene3D" id="1.10.10.60">
    <property type="entry name" value="Homeodomain-like"/>
    <property type="match status" value="1"/>
</dbReference>
<evidence type="ECO:0000256" key="15">
    <source>
        <dbReference type="ARBA" id="ARBA00031910"/>
    </source>
</evidence>
<reference evidence="19 20" key="1">
    <citation type="submission" date="2019-02" db="EMBL/GenBank/DDBJ databases">
        <title>Deep-cultivation of Planctomycetes and their phenomic and genomic characterization uncovers novel biology.</title>
        <authorList>
            <person name="Wiegand S."/>
            <person name="Jogler M."/>
            <person name="Boedeker C."/>
            <person name="Pinto D."/>
            <person name="Vollmers J."/>
            <person name="Rivas-Marin E."/>
            <person name="Kohn T."/>
            <person name="Peeters S.H."/>
            <person name="Heuer A."/>
            <person name="Rast P."/>
            <person name="Oberbeckmann S."/>
            <person name="Bunk B."/>
            <person name="Jeske O."/>
            <person name="Meyerdierks A."/>
            <person name="Storesund J.E."/>
            <person name="Kallscheuer N."/>
            <person name="Luecker S."/>
            <person name="Lage O.M."/>
            <person name="Pohl T."/>
            <person name="Merkel B.J."/>
            <person name="Hornburger P."/>
            <person name="Mueller R.-W."/>
            <person name="Bruemmer F."/>
            <person name="Labrenz M."/>
            <person name="Spormann A.M."/>
            <person name="Op den Camp H."/>
            <person name="Overmann J."/>
            <person name="Amann R."/>
            <person name="Jetten M.S.M."/>
            <person name="Mascher T."/>
            <person name="Medema M.H."/>
            <person name="Devos D.P."/>
            <person name="Kaster A.-K."/>
            <person name="Ovreas L."/>
            <person name="Rohde M."/>
            <person name="Galperin M.Y."/>
            <person name="Jogler C."/>
        </authorList>
    </citation>
    <scope>NUCLEOTIDE SEQUENCE [LARGE SCALE GENOMIC DNA]</scope>
    <source>
        <strain evidence="19 20">ElP</strain>
    </source>
</reference>
<dbReference type="Pfam" id="PF25601">
    <property type="entry name" value="AAA_lid_14"/>
    <property type="match status" value="1"/>
</dbReference>
<dbReference type="FunFam" id="3.40.50.300:FF:000006">
    <property type="entry name" value="DNA-binding transcriptional regulator NtrC"/>
    <property type="match status" value="1"/>
</dbReference>
<sequence>MPLILVIDDDRSVQHLVTQALKPLKAEVLTAQSADDGLAQIRERSPEVVLLDILLPETSGLELYRRVYDLDPKLPIIFITSVSSGETAIEAIKLGAYDYIHKPLDVEQLRDKVQQAVEIRRLMHEPVVLPDAGTEPHEGDLLVGNSPEMMEVYKGIGRVAPQDVTVLIRGESGTGKELVARAIYQHSRRANGPFLAINCAAIPEGLLESELFGHEKGAFSGAVTTRIGKFEQCDGGTIFLDEIGDMSPMLQSKVLRLLQERQFERVGGNKTIRVNVRIIAATHRDLENMPEEKFRSDLYYRLNGFVITLPPVRDRGDDLLILIDHFLKRFNRELAKQVQGLSPEALNLMMRYGWPGNVRELQSILRQAMLQSTGPVLIADFLPGDVRSGRRRNGGAAPEAGADLNRFIRERLEADSKDLYAESIEFLESALIRRVLTATGGNQSRASEILGIARGSLRNKIRSLGISIDRVVSDSEDEAD</sequence>
<feature type="domain" description="Response regulatory" evidence="18">
    <location>
        <begin position="3"/>
        <end position="117"/>
    </location>
</feature>
<evidence type="ECO:0000259" key="18">
    <source>
        <dbReference type="PROSITE" id="PS50110"/>
    </source>
</evidence>
<evidence type="ECO:0000256" key="9">
    <source>
        <dbReference type="ARBA" id="ARBA00023015"/>
    </source>
</evidence>
<evidence type="ECO:0000256" key="1">
    <source>
        <dbReference type="ARBA" id="ARBA00004496"/>
    </source>
</evidence>
<dbReference type="PANTHER" id="PTHR32071:SF95">
    <property type="entry name" value="DNA-BINDING TRANSCRIPTIONAL REGULATOR NTRC"/>
    <property type="match status" value="1"/>
</dbReference>
<gene>
    <name evidence="19" type="primary">zraR_6</name>
    <name evidence="19" type="ORF">ElP_31740</name>
</gene>
<dbReference type="InterPro" id="IPR027417">
    <property type="entry name" value="P-loop_NTPase"/>
</dbReference>
<dbReference type="InterPro" id="IPR001789">
    <property type="entry name" value="Sig_transdc_resp-reg_receiver"/>
</dbReference>
<accession>A0A518H350</accession>
<dbReference type="InterPro" id="IPR025662">
    <property type="entry name" value="Sigma_54_int_dom_ATP-bd_1"/>
</dbReference>
<dbReference type="InterPro" id="IPR002197">
    <property type="entry name" value="HTH_Fis"/>
</dbReference>
<evidence type="ECO:0000256" key="10">
    <source>
        <dbReference type="ARBA" id="ARBA00023125"/>
    </source>
</evidence>
<dbReference type="GO" id="GO:0005524">
    <property type="term" value="F:ATP binding"/>
    <property type="evidence" value="ECO:0007669"/>
    <property type="project" value="UniProtKB-KW"/>
</dbReference>
<evidence type="ECO:0000259" key="17">
    <source>
        <dbReference type="PROSITE" id="PS50045"/>
    </source>
</evidence>
<dbReference type="AlphaFoldDB" id="A0A518H350"/>
<dbReference type="GO" id="GO:0043565">
    <property type="term" value="F:sequence-specific DNA binding"/>
    <property type="evidence" value="ECO:0007669"/>
    <property type="project" value="InterPro"/>
</dbReference>
<keyword evidence="5 16" id="KW-0597">Phosphoprotein</keyword>
<dbReference type="Pfam" id="PF00158">
    <property type="entry name" value="Sigma54_activat"/>
    <property type="match status" value="1"/>
</dbReference>
<dbReference type="SUPFAM" id="SSF52540">
    <property type="entry name" value="P-loop containing nucleoside triphosphate hydrolases"/>
    <property type="match status" value="1"/>
</dbReference>
<proteinExistence type="predicted"/>
<feature type="modified residue" description="4-aspartylphosphate" evidence="16">
    <location>
        <position position="52"/>
    </location>
</feature>
<dbReference type="InterPro" id="IPR002078">
    <property type="entry name" value="Sigma_54_int"/>
</dbReference>
<dbReference type="SMART" id="SM00448">
    <property type="entry name" value="REC"/>
    <property type="match status" value="1"/>
</dbReference>
<organism evidence="19 20">
    <name type="scientific">Tautonia plasticadhaerens</name>
    <dbReference type="NCBI Taxonomy" id="2527974"/>
    <lineage>
        <taxon>Bacteria</taxon>
        <taxon>Pseudomonadati</taxon>
        <taxon>Planctomycetota</taxon>
        <taxon>Planctomycetia</taxon>
        <taxon>Isosphaerales</taxon>
        <taxon>Isosphaeraceae</taxon>
        <taxon>Tautonia</taxon>
    </lineage>
</organism>
<evidence type="ECO:0000256" key="4">
    <source>
        <dbReference type="ARBA" id="ARBA00022491"/>
    </source>
</evidence>
<evidence type="ECO:0000256" key="3">
    <source>
        <dbReference type="ARBA" id="ARBA00022490"/>
    </source>
</evidence>
<keyword evidence="9" id="KW-0805">Transcription regulation</keyword>
<keyword evidence="10" id="KW-0238">DNA-binding</keyword>
<evidence type="ECO:0000256" key="14">
    <source>
        <dbReference type="ARBA" id="ARBA00029881"/>
    </source>
</evidence>
<name>A0A518H350_9BACT</name>
<keyword evidence="3" id="KW-0963">Cytoplasm</keyword>
<dbReference type="PROSITE" id="PS00675">
    <property type="entry name" value="SIGMA54_INTERACT_1"/>
    <property type="match status" value="1"/>
</dbReference>
<dbReference type="EMBL" id="CP036426">
    <property type="protein sequence ID" value="QDV35271.1"/>
    <property type="molecule type" value="Genomic_DNA"/>
</dbReference>
<keyword evidence="12" id="KW-0804">Transcription</keyword>
<keyword evidence="6" id="KW-0547">Nucleotide-binding</keyword>
<comment type="subcellular location">
    <subcellularLocation>
        <location evidence="1">Cytoplasm</location>
    </subcellularLocation>
</comment>
<keyword evidence="7" id="KW-0067">ATP-binding</keyword>
<dbReference type="SMART" id="SM00382">
    <property type="entry name" value="AAA"/>
    <property type="match status" value="1"/>
</dbReference>